<gene>
    <name evidence="1" type="ORF">CHC_T00004655001</name>
</gene>
<evidence type="ECO:0000313" key="2">
    <source>
        <dbReference type="Proteomes" id="UP000012073"/>
    </source>
</evidence>
<evidence type="ECO:0000313" key="1">
    <source>
        <dbReference type="EMBL" id="CDF36292.1"/>
    </source>
</evidence>
<dbReference type="Gramene" id="CDF36292">
    <property type="protein sequence ID" value="CDF36292"/>
    <property type="gene ID" value="CHC_T00004655001"/>
</dbReference>
<name>R7QCQ6_CHOCR</name>
<sequence>MGADISSTKGAFVAILVKQVDAALLTLRQAVSKFRTEDRLLCRTHTLLLGHHLTSQSQTHP</sequence>
<dbReference type="AlphaFoldDB" id="R7QCQ6"/>
<dbReference type="EMBL" id="HG001769">
    <property type="protein sequence ID" value="CDF36292.1"/>
    <property type="molecule type" value="Genomic_DNA"/>
</dbReference>
<accession>R7QCQ6</accession>
<organism evidence="1 2">
    <name type="scientific">Chondrus crispus</name>
    <name type="common">Carrageen Irish moss</name>
    <name type="synonym">Polymorpha crispa</name>
    <dbReference type="NCBI Taxonomy" id="2769"/>
    <lineage>
        <taxon>Eukaryota</taxon>
        <taxon>Rhodophyta</taxon>
        <taxon>Florideophyceae</taxon>
        <taxon>Rhodymeniophycidae</taxon>
        <taxon>Gigartinales</taxon>
        <taxon>Gigartinaceae</taxon>
        <taxon>Chondrus</taxon>
    </lineage>
</organism>
<protein>
    <submittedName>
        <fullName evidence="1">Uncharacterized protein</fullName>
    </submittedName>
</protein>
<dbReference type="GeneID" id="17323826"/>
<dbReference type="Proteomes" id="UP000012073">
    <property type="component" value="Unassembled WGS sequence"/>
</dbReference>
<proteinExistence type="predicted"/>
<dbReference type="RefSeq" id="XP_005716111.1">
    <property type="nucleotide sequence ID" value="XM_005716054.1"/>
</dbReference>
<reference evidence="2" key="1">
    <citation type="journal article" date="2013" name="Proc. Natl. Acad. Sci. U.S.A.">
        <title>Genome structure and metabolic features in the red seaweed Chondrus crispus shed light on evolution of the Archaeplastida.</title>
        <authorList>
            <person name="Collen J."/>
            <person name="Porcel B."/>
            <person name="Carre W."/>
            <person name="Ball S.G."/>
            <person name="Chaparro C."/>
            <person name="Tonon T."/>
            <person name="Barbeyron T."/>
            <person name="Michel G."/>
            <person name="Noel B."/>
            <person name="Valentin K."/>
            <person name="Elias M."/>
            <person name="Artiguenave F."/>
            <person name="Arun A."/>
            <person name="Aury J.M."/>
            <person name="Barbosa-Neto J.F."/>
            <person name="Bothwell J.H."/>
            <person name="Bouget F.Y."/>
            <person name="Brillet L."/>
            <person name="Cabello-Hurtado F."/>
            <person name="Capella-Gutierrez S."/>
            <person name="Charrier B."/>
            <person name="Cladiere L."/>
            <person name="Cock J.M."/>
            <person name="Coelho S.M."/>
            <person name="Colleoni C."/>
            <person name="Czjzek M."/>
            <person name="Da Silva C."/>
            <person name="Delage L."/>
            <person name="Denoeud F."/>
            <person name="Deschamps P."/>
            <person name="Dittami S.M."/>
            <person name="Gabaldon T."/>
            <person name="Gachon C.M."/>
            <person name="Groisillier A."/>
            <person name="Herve C."/>
            <person name="Jabbari K."/>
            <person name="Katinka M."/>
            <person name="Kloareg B."/>
            <person name="Kowalczyk N."/>
            <person name="Labadie K."/>
            <person name="Leblanc C."/>
            <person name="Lopez P.J."/>
            <person name="McLachlan D.H."/>
            <person name="Meslet-Cladiere L."/>
            <person name="Moustafa A."/>
            <person name="Nehr Z."/>
            <person name="Nyvall Collen P."/>
            <person name="Panaud O."/>
            <person name="Partensky F."/>
            <person name="Poulain J."/>
            <person name="Rensing S.A."/>
            <person name="Rousvoal S."/>
            <person name="Samson G."/>
            <person name="Symeonidi A."/>
            <person name="Weissenbach J."/>
            <person name="Zambounis A."/>
            <person name="Wincker P."/>
            <person name="Boyen C."/>
        </authorList>
    </citation>
    <scope>NUCLEOTIDE SEQUENCE [LARGE SCALE GENOMIC DNA]</scope>
    <source>
        <strain evidence="2">cv. Stackhouse</strain>
    </source>
</reference>
<dbReference type="KEGG" id="ccp:CHC_T00004655001"/>
<keyword evidence="2" id="KW-1185">Reference proteome</keyword>